<dbReference type="EMBL" id="CP019699">
    <property type="protein sequence ID" value="AQS55598.1"/>
    <property type="molecule type" value="Genomic_DNA"/>
</dbReference>
<gene>
    <name evidence="3" type="ORF">B0W44_07165</name>
</gene>
<reference evidence="3 4" key="1">
    <citation type="journal article" date="2015" name="Int. J. Syst. Evol. Microbiol.">
        <title>Novibacillus thermophilus gen. nov., sp. nov., a Gram-staining-negative and moderately thermophilic member of the family Thermoactinomycetaceae.</title>
        <authorList>
            <person name="Yang G."/>
            <person name="Chen J."/>
            <person name="Zhou S."/>
        </authorList>
    </citation>
    <scope>NUCLEOTIDE SEQUENCE [LARGE SCALE GENOMIC DNA]</scope>
    <source>
        <strain evidence="3 4">SG-1</strain>
    </source>
</reference>
<sequence>MDTRKMTGQRGEKIAQAFLRQQGWTILDVNWRSRIGELDIVAIPPDKPCLVIVEVRTKRSPRFGTAAESVDYRKQQKVRRLGLQYAQRHRLLDMPLRFDVVTVTLSSGKPDIVHIPGAF</sequence>
<dbReference type="InterPro" id="IPR011856">
    <property type="entry name" value="tRNA_endonuc-like_dom_sf"/>
</dbReference>
<accession>A0A1U9K6D9</accession>
<dbReference type="InterPro" id="IPR011335">
    <property type="entry name" value="Restrct_endonuc-II-like"/>
</dbReference>
<dbReference type="KEGG" id="ntr:B0W44_07165"/>
<comment type="similarity">
    <text evidence="1 2">Belongs to the UPF0102 family.</text>
</comment>
<dbReference type="CDD" id="cd20736">
    <property type="entry name" value="PoNe_Nuclease"/>
    <property type="match status" value="1"/>
</dbReference>
<evidence type="ECO:0000256" key="2">
    <source>
        <dbReference type="HAMAP-Rule" id="MF_00048"/>
    </source>
</evidence>
<evidence type="ECO:0000313" key="3">
    <source>
        <dbReference type="EMBL" id="AQS55598.1"/>
    </source>
</evidence>
<dbReference type="NCBIfam" id="NF009150">
    <property type="entry name" value="PRK12497.1-3"/>
    <property type="match status" value="1"/>
</dbReference>
<name>A0A1U9K6D9_9BACL</name>
<protein>
    <recommendedName>
        <fullName evidence="2">UPF0102 protein B0W44_07165</fullName>
    </recommendedName>
</protein>
<organism evidence="3 4">
    <name type="scientific">Novibacillus thermophilus</name>
    <dbReference type="NCBI Taxonomy" id="1471761"/>
    <lineage>
        <taxon>Bacteria</taxon>
        <taxon>Bacillati</taxon>
        <taxon>Bacillota</taxon>
        <taxon>Bacilli</taxon>
        <taxon>Bacillales</taxon>
        <taxon>Thermoactinomycetaceae</taxon>
        <taxon>Novibacillus</taxon>
    </lineage>
</organism>
<dbReference type="RefSeq" id="WP_077719464.1">
    <property type="nucleotide sequence ID" value="NZ_CP019699.1"/>
</dbReference>
<dbReference type="InterPro" id="IPR003509">
    <property type="entry name" value="UPF0102_YraN-like"/>
</dbReference>
<keyword evidence="4" id="KW-1185">Reference proteome</keyword>
<dbReference type="GO" id="GO:0003676">
    <property type="term" value="F:nucleic acid binding"/>
    <property type="evidence" value="ECO:0007669"/>
    <property type="project" value="InterPro"/>
</dbReference>
<dbReference type="STRING" id="1471761.B0W44_07165"/>
<proteinExistence type="inferred from homology"/>
<evidence type="ECO:0000256" key="1">
    <source>
        <dbReference type="ARBA" id="ARBA00006738"/>
    </source>
</evidence>
<dbReference type="PANTHER" id="PTHR34039">
    <property type="entry name" value="UPF0102 PROTEIN YRAN"/>
    <property type="match status" value="1"/>
</dbReference>
<dbReference type="NCBIfam" id="NF009154">
    <property type="entry name" value="PRK12497.3-3"/>
    <property type="match status" value="1"/>
</dbReference>
<dbReference type="Gene3D" id="3.40.1350.10">
    <property type="match status" value="1"/>
</dbReference>
<evidence type="ECO:0000313" key="4">
    <source>
        <dbReference type="Proteomes" id="UP000188603"/>
    </source>
</evidence>
<dbReference type="PANTHER" id="PTHR34039:SF1">
    <property type="entry name" value="UPF0102 PROTEIN YRAN"/>
    <property type="match status" value="1"/>
</dbReference>
<dbReference type="SUPFAM" id="SSF52980">
    <property type="entry name" value="Restriction endonuclease-like"/>
    <property type="match status" value="1"/>
</dbReference>
<dbReference type="AlphaFoldDB" id="A0A1U9K6D9"/>
<dbReference type="Pfam" id="PF02021">
    <property type="entry name" value="UPF0102"/>
    <property type="match status" value="1"/>
</dbReference>
<dbReference type="HAMAP" id="MF_00048">
    <property type="entry name" value="UPF0102"/>
    <property type="match status" value="1"/>
</dbReference>
<dbReference type="NCBIfam" id="TIGR00252">
    <property type="entry name" value="YraN family protein"/>
    <property type="match status" value="1"/>
</dbReference>
<dbReference type="Proteomes" id="UP000188603">
    <property type="component" value="Chromosome"/>
</dbReference>